<dbReference type="PROSITE" id="PS50212">
    <property type="entry name" value="RASGEF_NTER"/>
    <property type="match status" value="1"/>
</dbReference>
<dbReference type="InterPro" id="IPR001895">
    <property type="entry name" value="RASGEF_cat_dom"/>
</dbReference>
<feature type="domain" description="N-terminal Ras-GEF" evidence="5">
    <location>
        <begin position="211"/>
        <end position="339"/>
    </location>
</feature>
<evidence type="ECO:0008006" key="8">
    <source>
        <dbReference type="Google" id="ProtNLM"/>
    </source>
</evidence>
<accession>A0AA88KEZ8</accession>
<feature type="compositionally biased region" description="Low complexity" evidence="3">
    <location>
        <begin position="57"/>
        <end position="78"/>
    </location>
</feature>
<dbReference type="PROSITE" id="PS50009">
    <property type="entry name" value="RASGEF_CAT"/>
    <property type="match status" value="1"/>
</dbReference>
<organism evidence="6 7">
    <name type="scientific">Naegleria lovaniensis</name>
    <name type="common">Amoeba</name>
    <dbReference type="NCBI Taxonomy" id="51637"/>
    <lineage>
        <taxon>Eukaryota</taxon>
        <taxon>Discoba</taxon>
        <taxon>Heterolobosea</taxon>
        <taxon>Tetramitia</taxon>
        <taxon>Eutetramitia</taxon>
        <taxon>Vahlkampfiidae</taxon>
        <taxon>Naegleria</taxon>
    </lineage>
</organism>
<dbReference type="PANTHER" id="PTHR23113:SF368">
    <property type="entry name" value="CELL DIVISION CONTROL PROTEIN 25"/>
    <property type="match status" value="1"/>
</dbReference>
<feature type="region of interest" description="Disordered" evidence="3">
    <location>
        <begin position="604"/>
        <end position="641"/>
    </location>
</feature>
<evidence type="ECO:0000256" key="3">
    <source>
        <dbReference type="SAM" id="MobiDB-lite"/>
    </source>
</evidence>
<dbReference type="InterPro" id="IPR023578">
    <property type="entry name" value="Ras_GEF_dom_sf"/>
</dbReference>
<dbReference type="GO" id="GO:0007265">
    <property type="term" value="P:Ras protein signal transduction"/>
    <property type="evidence" value="ECO:0007669"/>
    <property type="project" value="TreeGrafter"/>
</dbReference>
<dbReference type="InterPro" id="IPR019804">
    <property type="entry name" value="Ras_G-nucl-exch_fac_CS"/>
</dbReference>
<feature type="compositionally biased region" description="Low complexity" evidence="3">
    <location>
        <begin position="613"/>
        <end position="625"/>
    </location>
</feature>
<dbReference type="CDD" id="cd06224">
    <property type="entry name" value="REM"/>
    <property type="match status" value="1"/>
</dbReference>
<dbReference type="SMART" id="SM00229">
    <property type="entry name" value="RasGEFN"/>
    <property type="match status" value="1"/>
</dbReference>
<dbReference type="PROSITE" id="PS00720">
    <property type="entry name" value="RASGEF"/>
    <property type="match status" value="1"/>
</dbReference>
<sequence length="641" mass="72381">MNEHKSSSTTTDATSTKSSKLSVISSTCSPTSTTPPPISILQRPLAIGRRRGTVKHTSSSSFVIPSSTSSSVSNVPFSLNDDMDDVKNVDSKTLTSYHSFSLLQSSTVSNDLSNTNNNNIDVAISNSNSKNGNDESSLSSTPTSTPTLSTTDCKQNNLSNPSTPTIGSGTISKGSARKPKPMETFNPQDFYSVELSQLTYKEDPPENIVIVDGQIEHASLNKLIEELTSHVNYDIHFLHTFMLTFRNFTDKETIFKKLEERFNYPPNCPPEEFATFKREVLDKVRLRIINCIKYWIENFFVFDFDNEMMQILNRFIEMVKKSNQTALASVLEKALDRVKNNDTGKVITQVKGPEILKLKKGLFNKKKEYGILDYPILEIARQICLIDYAMFKTIEPKECLNQAWNKEHRVTKAPNISKMIQYFNLLSGYVATEVLRPELEPEKRVKTVEKFLELANHCKNLNNFNAVFSIMSGLNSSAVHRLSKVWDAISEESKKIREDLEYLRQGNNFSNLRNVLKNVNPPCVPFNGLFLTDLTFIEDGAPKYINGLINFGKCRLFAKVIRDIQTYQNTRYNFEEYPELKELLLGITKLSDDELFNLSLQIEPRKQKKKKAAGASSTAGASASMTKDDDDEDKPKPNMDL</sequence>
<evidence type="ECO:0000256" key="2">
    <source>
        <dbReference type="PROSITE-ProRule" id="PRU00168"/>
    </source>
</evidence>
<dbReference type="InterPro" id="IPR000651">
    <property type="entry name" value="Ras-like_Gua-exchang_fac_N"/>
</dbReference>
<dbReference type="Pfam" id="PF00618">
    <property type="entry name" value="RasGEF_N"/>
    <property type="match status" value="1"/>
</dbReference>
<dbReference type="InterPro" id="IPR036964">
    <property type="entry name" value="RASGEF_cat_dom_sf"/>
</dbReference>
<feature type="region of interest" description="Disordered" evidence="3">
    <location>
        <begin position="119"/>
        <end position="186"/>
    </location>
</feature>
<feature type="region of interest" description="Disordered" evidence="3">
    <location>
        <begin position="1"/>
        <end position="82"/>
    </location>
</feature>
<evidence type="ECO:0000259" key="4">
    <source>
        <dbReference type="PROSITE" id="PS50009"/>
    </source>
</evidence>
<dbReference type="InterPro" id="IPR008937">
    <property type="entry name" value="Ras-like_GEF"/>
</dbReference>
<feature type="compositionally biased region" description="Polar residues" evidence="3">
    <location>
        <begin position="152"/>
        <end position="173"/>
    </location>
</feature>
<keyword evidence="1 2" id="KW-0344">Guanine-nucleotide releasing factor</keyword>
<evidence type="ECO:0000256" key="1">
    <source>
        <dbReference type="ARBA" id="ARBA00022658"/>
    </source>
</evidence>
<dbReference type="SMART" id="SM00147">
    <property type="entry name" value="RasGEF"/>
    <property type="match status" value="1"/>
</dbReference>
<dbReference type="GO" id="GO:0005085">
    <property type="term" value="F:guanyl-nucleotide exchange factor activity"/>
    <property type="evidence" value="ECO:0007669"/>
    <property type="project" value="UniProtKB-KW"/>
</dbReference>
<dbReference type="GeneID" id="68101745"/>
<dbReference type="CDD" id="cd00155">
    <property type="entry name" value="RasGEF"/>
    <property type="match status" value="1"/>
</dbReference>
<protein>
    <recommendedName>
        <fullName evidence="8">RasGEF domain-containing protein</fullName>
    </recommendedName>
</protein>
<evidence type="ECO:0000313" key="6">
    <source>
        <dbReference type="EMBL" id="KAG2377380.1"/>
    </source>
</evidence>
<dbReference type="Proteomes" id="UP000816034">
    <property type="component" value="Unassembled WGS sequence"/>
</dbReference>
<proteinExistence type="predicted"/>
<evidence type="ECO:0000313" key="7">
    <source>
        <dbReference type="Proteomes" id="UP000816034"/>
    </source>
</evidence>
<feature type="compositionally biased region" description="Low complexity" evidence="3">
    <location>
        <begin position="7"/>
        <end position="32"/>
    </location>
</feature>
<dbReference type="GO" id="GO:0005886">
    <property type="term" value="C:plasma membrane"/>
    <property type="evidence" value="ECO:0007669"/>
    <property type="project" value="TreeGrafter"/>
</dbReference>
<feature type="compositionally biased region" description="Low complexity" evidence="3">
    <location>
        <begin position="136"/>
        <end position="151"/>
    </location>
</feature>
<dbReference type="PANTHER" id="PTHR23113">
    <property type="entry name" value="GUANINE NUCLEOTIDE EXCHANGE FACTOR"/>
    <property type="match status" value="1"/>
</dbReference>
<dbReference type="AlphaFoldDB" id="A0AA88KEZ8"/>
<dbReference type="EMBL" id="PYSW02000038">
    <property type="protein sequence ID" value="KAG2377380.1"/>
    <property type="molecule type" value="Genomic_DNA"/>
</dbReference>
<feature type="domain" description="Ras-GEF" evidence="4">
    <location>
        <begin position="375"/>
        <end position="605"/>
    </location>
</feature>
<dbReference type="Gene3D" id="1.20.870.10">
    <property type="entry name" value="Son of sevenless (SoS) protein Chain: S domain 1"/>
    <property type="match status" value="1"/>
</dbReference>
<reference evidence="6 7" key="1">
    <citation type="journal article" date="2018" name="BMC Genomics">
        <title>The genome of Naegleria lovaniensis, the basis for a comparative approach to unravel pathogenicity factors of the human pathogenic amoeba N. fowleri.</title>
        <authorList>
            <person name="Liechti N."/>
            <person name="Schurch N."/>
            <person name="Bruggmann R."/>
            <person name="Wittwer M."/>
        </authorList>
    </citation>
    <scope>NUCLEOTIDE SEQUENCE [LARGE SCALE GENOMIC DNA]</scope>
    <source>
        <strain evidence="6 7">ATCC 30569</strain>
    </source>
</reference>
<dbReference type="Pfam" id="PF00617">
    <property type="entry name" value="RasGEF"/>
    <property type="match status" value="1"/>
</dbReference>
<comment type="caution">
    <text evidence="6">The sequence shown here is derived from an EMBL/GenBank/DDBJ whole genome shotgun (WGS) entry which is preliminary data.</text>
</comment>
<evidence type="ECO:0000259" key="5">
    <source>
        <dbReference type="PROSITE" id="PS50212"/>
    </source>
</evidence>
<dbReference type="Gene3D" id="1.10.840.10">
    <property type="entry name" value="Ras guanine-nucleotide exchange factors catalytic domain"/>
    <property type="match status" value="1"/>
</dbReference>
<dbReference type="RefSeq" id="XP_044544642.1">
    <property type="nucleotide sequence ID" value="XM_044699462.1"/>
</dbReference>
<name>A0AA88KEZ8_NAELO</name>
<gene>
    <name evidence="6" type="ORF">C9374_009291</name>
</gene>
<feature type="compositionally biased region" description="Polar residues" evidence="3">
    <location>
        <begin position="124"/>
        <end position="135"/>
    </location>
</feature>
<keyword evidence="7" id="KW-1185">Reference proteome</keyword>
<dbReference type="SUPFAM" id="SSF48366">
    <property type="entry name" value="Ras GEF"/>
    <property type="match status" value="1"/>
</dbReference>